<comment type="caution">
    <text evidence="2">The sequence shown here is derived from an EMBL/GenBank/DDBJ whole genome shotgun (WGS) entry which is preliminary data.</text>
</comment>
<keyword evidence="3" id="KW-1185">Reference proteome</keyword>
<dbReference type="InterPro" id="IPR001279">
    <property type="entry name" value="Metallo-B-lactamas"/>
</dbReference>
<evidence type="ECO:0000313" key="3">
    <source>
        <dbReference type="Proteomes" id="UP001199424"/>
    </source>
</evidence>
<reference evidence="2" key="1">
    <citation type="submission" date="2021-10" db="EMBL/GenBank/DDBJ databases">
        <title>Anaerobic single-cell dispensing facilitates the cultivation of human gut bacteria.</title>
        <authorList>
            <person name="Afrizal A."/>
        </authorList>
    </citation>
    <scope>NUCLEOTIDE SEQUENCE</scope>
    <source>
        <strain evidence="2">CLA-AA-H250</strain>
    </source>
</reference>
<dbReference type="EMBL" id="JAJEQC010000003">
    <property type="protein sequence ID" value="MCC2136214.1"/>
    <property type="molecule type" value="Genomic_DNA"/>
</dbReference>
<dbReference type="RefSeq" id="WP_308448752.1">
    <property type="nucleotide sequence ID" value="NZ_JAJEQC010000003.1"/>
</dbReference>
<accession>A0AAE3AG75</accession>
<proteinExistence type="predicted"/>
<name>A0AAE3AG75_9FIRM</name>
<dbReference type="SUPFAM" id="SSF56281">
    <property type="entry name" value="Metallo-hydrolase/oxidoreductase"/>
    <property type="match status" value="1"/>
</dbReference>
<dbReference type="PANTHER" id="PTHR42663">
    <property type="entry name" value="HYDROLASE C777.06C-RELATED-RELATED"/>
    <property type="match status" value="1"/>
</dbReference>
<dbReference type="PANTHER" id="PTHR42663:SF6">
    <property type="entry name" value="HYDROLASE C777.06C-RELATED"/>
    <property type="match status" value="1"/>
</dbReference>
<organism evidence="2 3">
    <name type="scientific">Hominenteromicrobium mulieris</name>
    <dbReference type="NCBI Taxonomy" id="2885357"/>
    <lineage>
        <taxon>Bacteria</taxon>
        <taxon>Bacillati</taxon>
        <taxon>Bacillota</taxon>
        <taxon>Clostridia</taxon>
        <taxon>Eubacteriales</taxon>
        <taxon>Oscillospiraceae</taxon>
        <taxon>Hominenteromicrobium</taxon>
    </lineage>
</organism>
<dbReference type="Pfam" id="PF12706">
    <property type="entry name" value="Lactamase_B_2"/>
    <property type="match status" value="1"/>
</dbReference>
<dbReference type="AlphaFoldDB" id="A0AAE3AG75"/>
<gene>
    <name evidence="2" type="ORF">LKD31_04185</name>
</gene>
<dbReference type="InterPro" id="IPR036866">
    <property type="entry name" value="RibonucZ/Hydroxyglut_hydro"/>
</dbReference>
<evidence type="ECO:0000313" key="2">
    <source>
        <dbReference type="EMBL" id="MCC2136214.1"/>
    </source>
</evidence>
<dbReference type="Proteomes" id="UP001199424">
    <property type="component" value="Unassembled WGS sequence"/>
</dbReference>
<feature type="domain" description="Metallo-beta-lactamase" evidence="1">
    <location>
        <begin position="63"/>
        <end position="236"/>
    </location>
</feature>
<dbReference type="Gene3D" id="3.60.15.10">
    <property type="entry name" value="Ribonuclease Z/Hydroxyacylglutathione hydrolase-like"/>
    <property type="match status" value="1"/>
</dbReference>
<sequence length="282" mass="32913">MQFQYLGTAAAEGWPAVFCRCKYCLEAQRLGGKNIRTRSQAIVNDDLLLDLPPDTYMHKLMNHLDLSRVKYLFVTHFHMDHFYPQELTVRGSVYSLEMISPELEIYCAQETYDYFRRCADWEIDEKSDSAMHWHILKPFETVEAGPYRVTPLPANHMNPSHQPFVYHIVDTREDKSVFYMHDSGYYFPEVWDYLKAQKKPADLFSFDTTLGYEDCGFKSTHMGAPEVIRLKEELEALGIIDKHTHCVMNHFSHNGHLLYDELVELAAPHDIEISYDGMKLTL</sequence>
<evidence type="ECO:0000259" key="1">
    <source>
        <dbReference type="Pfam" id="PF12706"/>
    </source>
</evidence>
<protein>
    <recommendedName>
        <fullName evidence="1">Metallo-beta-lactamase domain-containing protein</fullName>
    </recommendedName>
</protein>